<dbReference type="Proteomes" id="UP001596379">
    <property type="component" value="Unassembled WGS sequence"/>
</dbReference>
<keyword evidence="1" id="KW-0812">Transmembrane</keyword>
<dbReference type="EMBL" id="JBHTCC010000001">
    <property type="protein sequence ID" value="MFC7297339.1"/>
    <property type="molecule type" value="Genomic_DNA"/>
</dbReference>
<keyword evidence="1" id="KW-1133">Transmembrane helix</keyword>
<evidence type="ECO:0000313" key="2">
    <source>
        <dbReference type="EMBL" id="MFC7297339.1"/>
    </source>
</evidence>
<evidence type="ECO:0000313" key="3">
    <source>
        <dbReference type="Proteomes" id="UP001596379"/>
    </source>
</evidence>
<comment type="caution">
    <text evidence="2">The sequence shown here is derived from an EMBL/GenBank/DDBJ whole genome shotgun (WGS) entry which is preliminary data.</text>
</comment>
<feature type="transmembrane region" description="Helical" evidence="1">
    <location>
        <begin position="16"/>
        <end position="33"/>
    </location>
</feature>
<proteinExistence type="predicted"/>
<protein>
    <recommendedName>
        <fullName evidence="4">Intracellular septation protein A</fullName>
    </recommendedName>
</protein>
<feature type="transmembrane region" description="Helical" evidence="1">
    <location>
        <begin position="138"/>
        <end position="160"/>
    </location>
</feature>
<name>A0ABW2J2I3_9BURK</name>
<feature type="transmembrane region" description="Helical" evidence="1">
    <location>
        <begin position="40"/>
        <end position="59"/>
    </location>
</feature>
<evidence type="ECO:0000256" key="1">
    <source>
        <dbReference type="SAM" id="Phobius"/>
    </source>
</evidence>
<gene>
    <name evidence="2" type="ORF">ACFQO0_02690</name>
</gene>
<dbReference type="RefSeq" id="WP_382232501.1">
    <property type="nucleotide sequence ID" value="NZ_JBHTCC010000001.1"/>
</dbReference>
<organism evidence="2 3">
    <name type="scientific">Herminiimonas aquatilis</name>
    <dbReference type="NCBI Taxonomy" id="345342"/>
    <lineage>
        <taxon>Bacteria</taxon>
        <taxon>Pseudomonadati</taxon>
        <taxon>Pseudomonadota</taxon>
        <taxon>Betaproteobacteria</taxon>
        <taxon>Burkholderiales</taxon>
        <taxon>Oxalobacteraceae</taxon>
        <taxon>Herminiimonas</taxon>
    </lineage>
</organism>
<accession>A0ABW2J2I3</accession>
<feature type="transmembrane region" description="Helical" evidence="1">
    <location>
        <begin position="65"/>
        <end position="82"/>
    </location>
</feature>
<keyword evidence="1" id="KW-0472">Membrane</keyword>
<evidence type="ECO:0008006" key="4">
    <source>
        <dbReference type="Google" id="ProtNLM"/>
    </source>
</evidence>
<keyword evidence="3" id="KW-1185">Reference proteome</keyword>
<reference evidence="3" key="1">
    <citation type="journal article" date="2019" name="Int. J. Syst. Evol. Microbiol.">
        <title>The Global Catalogue of Microorganisms (GCM) 10K type strain sequencing project: providing services to taxonomists for standard genome sequencing and annotation.</title>
        <authorList>
            <consortium name="The Broad Institute Genomics Platform"/>
            <consortium name="The Broad Institute Genome Sequencing Center for Infectious Disease"/>
            <person name="Wu L."/>
            <person name="Ma J."/>
        </authorList>
    </citation>
    <scope>NUCLEOTIDE SEQUENCE [LARGE SCALE GENOMIC DNA]</scope>
    <source>
        <strain evidence="3">CCUG 36956</strain>
    </source>
</reference>
<feature type="transmembrane region" description="Helical" evidence="1">
    <location>
        <begin position="114"/>
        <end position="132"/>
    </location>
</feature>
<sequence>MLYPLVIWVGHGQVEPRWLAALLLLAAATRLPLLKLNKVARWSMAGAIVLAAIAVWANMLLPLKLYPVLVSCVMLALFGYSLRFPPTMIERLARLRQPNLHPLVVMYTRRVTQIWCVFFVINGSIGLGTALWASEAVWSLYTGVISYVLMGILFGGELLYRPRFKRLNNI</sequence>